<dbReference type="PANTHER" id="PTHR31668">
    <property type="entry name" value="GLUCOSE TRANSPORT TRANSCRIPTION REGULATOR RGT1-RELATED-RELATED"/>
    <property type="match status" value="1"/>
</dbReference>
<keyword evidence="3" id="KW-0805">Transcription regulation</keyword>
<comment type="caution">
    <text evidence="7">The sequence shown here is derived from an EMBL/GenBank/DDBJ whole genome shotgun (WGS) entry which is preliminary data.</text>
</comment>
<dbReference type="EMBL" id="JBBJBU010000001">
    <property type="protein sequence ID" value="KAK7207356.1"/>
    <property type="molecule type" value="Genomic_DNA"/>
</dbReference>
<keyword evidence="1" id="KW-0479">Metal-binding</keyword>
<proteinExistence type="predicted"/>
<evidence type="ECO:0000313" key="7">
    <source>
        <dbReference type="EMBL" id="KAK7207356.1"/>
    </source>
</evidence>
<reference evidence="7 8" key="1">
    <citation type="submission" date="2024-03" db="EMBL/GenBank/DDBJ databases">
        <title>Genome-scale model development and genomic sequencing of the oleaginous clade Lipomyces.</title>
        <authorList>
            <consortium name="Lawrence Berkeley National Laboratory"/>
            <person name="Czajka J.J."/>
            <person name="Han Y."/>
            <person name="Kim J."/>
            <person name="Mondo S.J."/>
            <person name="Hofstad B.A."/>
            <person name="Robles A."/>
            <person name="Haridas S."/>
            <person name="Riley R."/>
            <person name="LaButti K."/>
            <person name="Pangilinan J."/>
            <person name="Andreopoulos W."/>
            <person name="Lipzen A."/>
            <person name="Yan J."/>
            <person name="Wang M."/>
            <person name="Ng V."/>
            <person name="Grigoriev I.V."/>
            <person name="Spatafora J.W."/>
            <person name="Magnuson J.K."/>
            <person name="Baker S.E."/>
            <person name="Pomraning K.R."/>
        </authorList>
    </citation>
    <scope>NUCLEOTIDE SEQUENCE [LARGE SCALE GENOMIC DNA]</scope>
    <source>
        <strain evidence="7 8">Phaff 52-87</strain>
    </source>
</reference>
<evidence type="ECO:0000313" key="8">
    <source>
        <dbReference type="Proteomes" id="UP001498771"/>
    </source>
</evidence>
<dbReference type="Pfam" id="PF00172">
    <property type="entry name" value="Zn_clus"/>
    <property type="match status" value="1"/>
</dbReference>
<dbReference type="CDD" id="cd00067">
    <property type="entry name" value="GAL4"/>
    <property type="match status" value="1"/>
</dbReference>
<evidence type="ECO:0000259" key="6">
    <source>
        <dbReference type="PROSITE" id="PS50048"/>
    </source>
</evidence>
<sequence>MATNQKARQACDNCRCRKIKCDRAEPCLNCVDSSLSCRYLHVIQKKGPKRGVGRRLARLRQGSTNDIDADFVNVFMPERSSTIRPENESTSNKGNDFCPRQDISASFALSPSRTTKESTESPGPLDHELCEIADSVELESRSVANSQSMAHFLISHISIFFKHLFPIMPVVDKEELLADVLHYEDLKPSRLALIFALCAVTRLQLRLDHSEEAVQDFGSETPAAPDLTGEELLEIAQHSLHQYCLIDDLTLDSVLASFFLFSGYGNLDSNRKAWYFLNQSITLAQANSVTNEKDYTGFSENEKELRRRIFWLLFVTERTFALQCRRSVMLRGRVSKPKMEYSAYPEVIHDFLNHIDLFDSLPPSLYDWTIDDQGQLRVTASALPNKIHSRLCDLKPETSIIESQRFDSLMTLQWLRICMWQLAFGSKHGMESNRNLMRPSETPLDASRILMTALNAVSPKSKDCHGISVEQKLYDIGACLVDYSLLHGPSYSSWELGPRDYMNSIVKALSKVGGHQSWYLPQLLKYSDDRLGCRSPRNVLNTQPTGFFSVCATAPTVQAEDSDDVSQSRAELLEVSNWTLPDDLGSWNLNGLLTPSSLPTPLQL</sequence>
<dbReference type="SMART" id="SM00066">
    <property type="entry name" value="GAL4"/>
    <property type="match status" value="1"/>
</dbReference>
<dbReference type="RefSeq" id="XP_064770389.1">
    <property type="nucleotide sequence ID" value="XM_064911419.1"/>
</dbReference>
<dbReference type="PROSITE" id="PS00463">
    <property type="entry name" value="ZN2_CY6_FUNGAL_1"/>
    <property type="match status" value="1"/>
</dbReference>
<evidence type="ECO:0000256" key="1">
    <source>
        <dbReference type="ARBA" id="ARBA00022723"/>
    </source>
</evidence>
<evidence type="ECO:0000256" key="4">
    <source>
        <dbReference type="ARBA" id="ARBA00023163"/>
    </source>
</evidence>
<evidence type="ECO:0000256" key="2">
    <source>
        <dbReference type="ARBA" id="ARBA00022833"/>
    </source>
</evidence>
<protein>
    <submittedName>
        <fullName evidence="7">Fungal-specific transcription factor domain-containing protein</fullName>
    </submittedName>
</protein>
<keyword evidence="5" id="KW-0539">Nucleus</keyword>
<evidence type="ECO:0000256" key="3">
    <source>
        <dbReference type="ARBA" id="ARBA00023015"/>
    </source>
</evidence>
<evidence type="ECO:0000256" key="5">
    <source>
        <dbReference type="ARBA" id="ARBA00023242"/>
    </source>
</evidence>
<dbReference type="GeneID" id="90036931"/>
<gene>
    <name evidence="7" type="ORF">BZA70DRAFT_271091</name>
</gene>
<dbReference type="SUPFAM" id="SSF57701">
    <property type="entry name" value="Zn2/Cys6 DNA-binding domain"/>
    <property type="match status" value="1"/>
</dbReference>
<dbReference type="CDD" id="cd12148">
    <property type="entry name" value="fungal_TF_MHR"/>
    <property type="match status" value="1"/>
</dbReference>
<name>A0ABR1FBX6_9ASCO</name>
<dbReference type="InterPro" id="IPR007219">
    <property type="entry name" value="XnlR_reg_dom"/>
</dbReference>
<dbReference type="PANTHER" id="PTHR31668:SF19">
    <property type="entry name" value="ZN(2)-C6 FUNGAL-TYPE DOMAIN-CONTAINING PROTEIN-RELATED"/>
    <property type="match status" value="1"/>
</dbReference>
<dbReference type="PROSITE" id="PS50048">
    <property type="entry name" value="ZN2_CY6_FUNGAL_2"/>
    <property type="match status" value="1"/>
</dbReference>
<dbReference type="Pfam" id="PF04082">
    <property type="entry name" value="Fungal_trans"/>
    <property type="match status" value="1"/>
</dbReference>
<organism evidence="7 8">
    <name type="scientific">Myxozyma melibiosi</name>
    <dbReference type="NCBI Taxonomy" id="54550"/>
    <lineage>
        <taxon>Eukaryota</taxon>
        <taxon>Fungi</taxon>
        <taxon>Dikarya</taxon>
        <taxon>Ascomycota</taxon>
        <taxon>Saccharomycotina</taxon>
        <taxon>Lipomycetes</taxon>
        <taxon>Lipomycetales</taxon>
        <taxon>Lipomycetaceae</taxon>
        <taxon>Myxozyma</taxon>
    </lineage>
</organism>
<keyword evidence="4" id="KW-0804">Transcription</keyword>
<dbReference type="InterPro" id="IPR036864">
    <property type="entry name" value="Zn2-C6_fun-type_DNA-bd_sf"/>
</dbReference>
<keyword evidence="2" id="KW-0862">Zinc</keyword>
<keyword evidence="8" id="KW-1185">Reference proteome</keyword>
<accession>A0ABR1FBX6</accession>
<dbReference type="Proteomes" id="UP001498771">
    <property type="component" value="Unassembled WGS sequence"/>
</dbReference>
<dbReference type="InterPro" id="IPR050797">
    <property type="entry name" value="Carb_Metab_Trans_Reg"/>
</dbReference>
<dbReference type="InterPro" id="IPR001138">
    <property type="entry name" value="Zn2Cys6_DnaBD"/>
</dbReference>
<dbReference type="Gene3D" id="4.10.240.10">
    <property type="entry name" value="Zn(2)-C6 fungal-type DNA-binding domain"/>
    <property type="match status" value="1"/>
</dbReference>
<feature type="domain" description="Zn(2)-C6 fungal-type" evidence="6">
    <location>
        <begin position="10"/>
        <end position="39"/>
    </location>
</feature>